<dbReference type="EMBL" id="BSPC01000026">
    <property type="protein sequence ID" value="GLS19937.1"/>
    <property type="molecule type" value="Genomic_DNA"/>
</dbReference>
<evidence type="ECO:0000256" key="13">
    <source>
        <dbReference type="ARBA" id="ARBA00023180"/>
    </source>
</evidence>
<evidence type="ECO:0000256" key="12">
    <source>
        <dbReference type="ARBA" id="ARBA00023157"/>
    </source>
</evidence>
<evidence type="ECO:0000256" key="1">
    <source>
        <dbReference type="ARBA" id="ARBA00004323"/>
    </source>
</evidence>
<evidence type="ECO:0000313" key="16">
    <source>
        <dbReference type="Proteomes" id="UP001156882"/>
    </source>
</evidence>
<evidence type="ECO:0000256" key="9">
    <source>
        <dbReference type="ARBA" id="ARBA00022989"/>
    </source>
</evidence>
<dbReference type="PANTHER" id="PTHR46025:SF3">
    <property type="entry name" value="XYLOSYLTRANSFERASE OXT"/>
    <property type="match status" value="1"/>
</dbReference>
<dbReference type="Pfam" id="PF02485">
    <property type="entry name" value="Branch"/>
    <property type="match status" value="1"/>
</dbReference>
<evidence type="ECO:0000256" key="4">
    <source>
        <dbReference type="ARBA" id="ARBA00022679"/>
    </source>
</evidence>
<proteinExistence type="predicted"/>
<evidence type="ECO:0000256" key="3">
    <source>
        <dbReference type="ARBA" id="ARBA00022676"/>
    </source>
</evidence>
<dbReference type="InterPro" id="IPR003406">
    <property type="entry name" value="Glyco_trans_14"/>
</dbReference>
<evidence type="ECO:0000256" key="10">
    <source>
        <dbReference type="ARBA" id="ARBA00023034"/>
    </source>
</evidence>
<dbReference type="RefSeq" id="WP_284312998.1">
    <property type="nucleotide sequence ID" value="NZ_BSPC01000026.1"/>
</dbReference>
<keyword evidence="8" id="KW-0735">Signal-anchor</keyword>
<keyword evidence="7" id="KW-0256">Endoplasmic reticulum</keyword>
<evidence type="ECO:0000256" key="11">
    <source>
        <dbReference type="ARBA" id="ARBA00023136"/>
    </source>
</evidence>
<comment type="caution">
    <text evidence="15">The sequence shown here is derived from an EMBL/GenBank/DDBJ whole genome shotgun (WGS) entry which is preliminary data.</text>
</comment>
<keyword evidence="13" id="KW-0325">Glycoprotein</keyword>
<organism evidence="15 16">
    <name type="scientific">Labrys miyagiensis</name>
    <dbReference type="NCBI Taxonomy" id="346912"/>
    <lineage>
        <taxon>Bacteria</taxon>
        <taxon>Pseudomonadati</taxon>
        <taxon>Pseudomonadota</taxon>
        <taxon>Alphaproteobacteria</taxon>
        <taxon>Hyphomicrobiales</taxon>
        <taxon>Xanthobacteraceae</taxon>
        <taxon>Labrys</taxon>
    </lineage>
</organism>
<gene>
    <name evidence="15" type="ORF">GCM10007874_29540</name>
</gene>
<keyword evidence="9" id="KW-1133">Transmembrane helix</keyword>
<evidence type="ECO:0000256" key="2">
    <source>
        <dbReference type="ARBA" id="ARBA00004648"/>
    </source>
</evidence>
<dbReference type="Proteomes" id="UP001156882">
    <property type="component" value="Unassembled WGS sequence"/>
</dbReference>
<protein>
    <recommendedName>
        <fullName evidence="14">Peptide O-xylosyltransferase</fullName>
    </recommendedName>
</protein>
<name>A0ABQ6CHX0_9HYPH</name>
<keyword evidence="16" id="KW-1185">Reference proteome</keyword>
<dbReference type="PANTHER" id="PTHR46025">
    <property type="entry name" value="XYLOSYLTRANSFERASE OXT"/>
    <property type="match status" value="1"/>
</dbReference>
<accession>A0ABQ6CHX0</accession>
<evidence type="ECO:0000256" key="6">
    <source>
        <dbReference type="ARBA" id="ARBA00022723"/>
    </source>
</evidence>
<keyword evidence="5" id="KW-0812">Transmembrane</keyword>
<sequence length="310" mass="35258">MKNHAYLILAHEDPRHLRRLIGALDGEWARFYVHIDAKSDIVAFADLASHPRVAFVQDRVAVYWGGWSQVQATLNTLESAATSDVAFSYYTLLSGSHFPLRSARDIHDGLEQGQAQHINLVKVPHPGLNKRMDRFTCYFFEGWHRPKTLYRKAFGPLMRLIGRLPVRNPGKHLNGVELYAGSQWWSLSADAIEHIRKTVKANPGLANFFRHVRIPDESFFQTILGNSPFLDRCKRGNVYTDWSDPNDAPCFIRDRHLPQLLHPSFGLIDDYGAGPAVYARKFGSRNADVVEEISRFIKHGQETARLEKAG</sequence>
<keyword evidence="4" id="KW-0808">Transferase</keyword>
<reference evidence="16" key="1">
    <citation type="journal article" date="2019" name="Int. J. Syst. Evol. Microbiol.">
        <title>The Global Catalogue of Microorganisms (GCM) 10K type strain sequencing project: providing services to taxonomists for standard genome sequencing and annotation.</title>
        <authorList>
            <consortium name="The Broad Institute Genomics Platform"/>
            <consortium name="The Broad Institute Genome Sequencing Center for Infectious Disease"/>
            <person name="Wu L."/>
            <person name="Ma J."/>
        </authorList>
    </citation>
    <scope>NUCLEOTIDE SEQUENCE [LARGE SCALE GENOMIC DNA]</scope>
    <source>
        <strain evidence="16">NBRC 101365</strain>
    </source>
</reference>
<evidence type="ECO:0000256" key="5">
    <source>
        <dbReference type="ARBA" id="ARBA00022692"/>
    </source>
</evidence>
<keyword evidence="6" id="KW-0479">Metal-binding</keyword>
<evidence type="ECO:0000256" key="8">
    <source>
        <dbReference type="ARBA" id="ARBA00022968"/>
    </source>
</evidence>
<evidence type="ECO:0000313" key="15">
    <source>
        <dbReference type="EMBL" id="GLS19937.1"/>
    </source>
</evidence>
<evidence type="ECO:0000256" key="7">
    <source>
        <dbReference type="ARBA" id="ARBA00022824"/>
    </source>
</evidence>
<keyword evidence="11" id="KW-0472">Membrane</keyword>
<evidence type="ECO:0000256" key="14">
    <source>
        <dbReference type="ARBA" id="ARBA00042865"/>
    </source>
</evidence>
<comment type="subcellular location">
    <subcellularLocation>
        <location evidence="2">Endoplasmic reticulum membrane</location>
        <topology evidence="2">Single-pass type II membrane protein</topology>
    </subcellularLocation>
    <subcellularLocation>
        <location evidence="1">Golgi apparatus membrane</location>
        <topology evidence="1">Single-pass type II membrane protein</topology>
    </subcellularLocation>
</comment>
<dbReference type="InterPro" id="IPR043538">
    <property type="entry name" value="XYLT"/>
</dbReference>
<keyword evidence="3" id="KW-0328">Glycosyltransferase</keyword>
<keyword evidence="10" id="KW-0333">Golgi apparatus</keyword>
<keyword evidence="12" id="KW-1015">Disulfide bond</keyword>